<keyword evidence="1" id="KW-0808">Transferase</keyword>
<accession>A0A3S4KCB5</accession>
<gene>
    <name evidence="1" type="ORF">NCTC6754_06666</name>
</gene>
<dbReference type="EMBL" id="LR134190">
    <property type="protein sequence ID" value="VEB60880.1"/>
    <property type="molecule type" value="Genomic_DNA"/>
</dbReference>
<dbReference type="GO" id="GO:0016740">
    <property type="term" value="F:transferase activity"/>
    <property type="evidence" value="ECO:0007669"/>
    <property type="project" value="UniProtKB-KW"/>
</dbReference>
<evidence type="ECO:0000313" key="1">
    <source>
        <dbReference type="EMBL" id="VEB60880.1"/>
    </source>
</evidence>
<organism evidence="1 2">
    <name type="scientific">Salmonella enterica I</name>
    <dbReference type="NCBI Taxonomy" id="59201"/>
    <lineage>
        <taxon>Bacteria</taxon>
        <taxon>Pseudomonadati</taxon>
        <taxon>Pseudomonadota</taxon>
        <taxon>Gammaproteobacteria</taxon>
        <taxon>Enterobacterales</taxon>
        <taxon>Enterobacteriaceae</taxon>
        <taxon>Salmonella</taxon>
    </lineage>
</organism>
<reference evidence="1 2" key="1">
    <citation type="submission" date="2018-12" db="EMBL/GenBank/DDBJ databases">
        <authorList>
            <consortium name="Pathogen Informatics"/>
        </authorList>
    </citation>
    <scope>NUCLEOTIDE SEQUENCE [LARGE SCALE GENOMIC DNA]</scope>
    <source>
        <strain evidence="1 2">NCTC6754</strain>
    </source>
</reference>
<name>A0A3S4KCB5_SALET</name>
<sequence>MPVLHNRISNDELKAKMLAESEPRTTISFL</sequence>
<protein>
    <submittedName>
        <fullName evidence="1">Rhodanese-related sulfur transferase</fullName>
    </submittedName>
</protein>
<proteinExistence type="predicted"/>
<evidence type="ECO:0000313" key="2">
    <source>
        <dbReference type="Proteomes" id="UP000269208"/>
    </source>
</evidence>
<dbReference type="AlphaFoldDB" id="A0A3S4KCB5"/>
<dbReference type="Proteomes" id="UP000269208">
    <property type="component" value="Chromosome"/>
</dbReference>